<dbReference type="InterPro" id="IPR004714">
    <property type="entry name" value="Cyt_oxidase_maturation_cbb3"/>
</dbReference>
<keyword evidence="4" id="KW-1185">Reference proteome</keyword>
<dbReference type="AlphaFoldDB" id="A0A518BIJ1"/>
<keyword evidence="2" id="KW-1133">Transmembrane helix</keyword>
<gene>
    <name evidence="3" type="ORF">Pla133_18670</name>
</gene>
<proteinExistence type="predicted"/>
<sequence length="131" mass="13073">MNLLLIVIPIAGLIVIAALLAFRWAVKDGQLDDLETPALRMLHDDEPGPRRRPVPDPPPGVAQEADDPGADGGGDPASAMVVAAVLAAGVEGDADLDGEANEGAPVGDGPVDDSSRDSGDSGDGSGGGDDE</sequence>
<dbReference type="PANTHER" id="PTHR41532">
    <property type="entry name" value="FIXS PROTEIN"/>
    <property type="match status" value="1"/>
</dbReference>
<organism evidence="3 4">
    <name type="scientific">Engelhardtia mirabilis</name>
    <dbReference type="NCBI Taxonomy" id="2528011"/>
    <lineage>
        <taxon>Bacteria</taxon>
        <taxon>Pseudomonadati</taxon>
        <taxon>Planctomycetota</taxon>
        <taxon>Planctomycetia</taxon>
        <taxon>Planctomycetia incertae sedis</taxon>
        <taxon>Engelhardtia</taxon>
    </lineage>
</organism>
<dbReference type="NCBIfam" id="TIGR00847">
    <property type="entry name" value="ccoS"/>
    <property type="match status" value="1"/>
</dbReference>
<reference evidence="3 4" key="1">
    <citation type="submission" date="2019-02" db="EMBL/GenBank/DDBJ databases">
        <title>Deep-cultivation of Planctomycetes and their phenomic and genomic characterization uncovers novel biology.</title>
        <authorList>
            <person name="Wiegand S."/>
            <person name="Jogler M."/>
            <person name="Boedeker C."/>
            <person name="Pinto D."/>
            <person name="Vollmers J."/>
            <person name="Rivas-Marin E."/>
            <person name="Kohn T."/>
            <person name="Peeters S.H."/>
            <person name="Heuer A."/>
            <person name="Rast P."/>
            <person name="Oberbeckmann S."/>
            <person name="Bunk B."/>
            <person name="Jeske O."/>
            <person name="Meyerdierks A."/>
            <person name="Storesund J.E."/>
            <person name="Kallscheuer N."/>
            <person name="Luecker S."/>
            <person name="Lage O.M."/>
            <person name="Pohl T."/>
            <person name="Merkel B.J."/>
            <person name="Hornburger P."/>
            <person name="Mueller R.-W."/>
            <person name="Bruemmer F."/>
            <person name="Labrenz M."/>
            <person name="Spormann A.M."/>
            <person name="Op den Camp H."/>
            <person name="Overmann J."/>
            <person name="Amann R."/>
            <person name="Jetten M.S.M."/>
            <person name="Mascher T."/>
            <person name="Medema M.H."/>
            <person name="Devos D.P."/>
            <person name="Kaster A.-K."/>
            <person name="Ovreas L."/>
            <person name="Rohde M."/>
            <person name="Galperin M.Y."/>
            <person name="Jogler C."/>
        </authorList>
    </citation>
    <scope>NUCLEOTIDE SEQUENCE [LARGE SCALE GENOMIC DNA]</scope>
    <source>
        <strain evidence="3 4">Pla133</strain>
    </source>
</reference>
<feature type="region of interest" description="Disordered" evidence="1">
    <location>
        <begin position="93"/>
        <end position="131"/>
    </location>
</feature>
<evidence type="ECO:0000313" key="4">
    <source>
        <dbReference type="Proteomes" id="UP000316921"/>
    </source>
</evidence>
<name>A0A518BIJ1_9BACT</name>
<dbReference type="KEGG" id="pbap:Pla133_18670"/>
<evidence type="ECO:0000313" key="3">
    <source>
        <dbReference type="EMBL" id="QDU66791.1"/>
    </source>
</evidence>
<protein>
    <submittedName>
        <fullName evidence="3">Cytochrome oxidase maturation protein cbb3-type</fullName>
    </submittedName>
</protein>
<keyword evidence="2" id="KW-0472">Membrane</keyword>
<feature type="transmembrane region" description="Helical" evidence="2">
    <location>
        <begin position="6"/>
        <end position="26"/>
    </location>
</feature>
<evidence type="ECO:0000256" key="1">
    <source>
        <dbReference type="SAM" id="MobiDB-lite"/>
    </source>
</evidence>
<dbReference type="Proteomes" id="UP000316921">
    <property type="component" value="Chromosome"/>
</dbReference>
<dbReference type="RefSeq" id="WP_419192277.1">
    <property type="nucleotide sequence ID" value="NZ_CP036287.1"/>
</dbReference>
<dbReference type="PANTHER" id="PTHR41532:SF1">
    <property type="entry name" value="FIXS PROTEIN"/>
    <property type="match status" value="1"/>
</dbReference>
<evidence type="ECO:0000256" key="2">
    <source>
        <dbReference type="SAM" id="Phobius"/>
    </source>
</evidence>
<feature type="compositionally biased region" description="Gly residues" evidence="1">
    <location>
        <begin position="121"/>
        <end position="131"/>
    </location>
</feature>
<dbReference type="EMBL" id="CP036287">
    <property type="protein sequence ID" value="QDU66791.1"/>
    <property type="molecule type" value="Genomic_DNA"/>
</dbReference>
<accession>A0A518BIJ1</accession>
<keyword evidence="2" id="KW-0812">Transmembrane</keyword>
<dbReference type="Pfam" id="PF03597">
    <property type="entry name" value="FixS"/>
    <property type="match status" value="1"/>
</dbReference>
<feature type="region of interest" description="Disordered" evidence="1">
    <location>
        <begin position="34"/>
        <end position="78"/>
    </location>
</feature>